<name>A0ABT8SDS7_9BURK</name>
<dbReference type="PANTHER" id="PTHR44688:SF16">
    <property type="entry name" value="DNA-BINDING TRANSCRIPTIONAL ACTIVATOR DEVR_DOSR"/>
    <property type="match status" value="1"/>
</dbReference>
<dbReference type="Gene3D" id="3.40.50.2300">
    <property type="match status" value="1"/>
</dbReference>
<feature type="domain" description="Response regulatory" evidence="6">
    <location>
        <begin position="16"/>
        <end position="130"/>
    </location>
</feature>
<dbReference type="EMBL" id="JAUKVY010000035">
    <property type="protein sequence ID" value="MDO1537072.1"/>
    <property type="molecule type" value="Genomic_DNA"/>
</dbReference>
<evidence type="ECO:0000259" key="6">
    <source>
        <dbReference type="PROSITE" id="PS50110"/>
    </source>
</evidence>
<dbReference type="Pfam" id="PF00072">
    <property type="entry name" value="Response_reg"/>
    <property type="match status" value="1"/>
</dbReference>
<keyword evidence="4" id="KW-0597">Phosphoprotein</keyword>
<feature type="domain" description="HTH luxR-type" evidence="5">
    <location>
        <begin position="146"/>
        <end position="211"/>
    </location>
</feature>
<dbReference type="PROSITE" id="PS50110">
    <property type="entry name" value="RESPONSE_REGULATORY"/>
    <property type="match status" value="1"/>
</dbReference>
<comment type="caution">
    <text evidence="7">The sequence shown here is derived from an EMBL/GenBank/DDBJ whole genome shotgun (WGS) entry which is preliminary data.</text>
</comment>
<proteinExistence type="predicted"/>
<evidence type="ECO:0000256" key="1">
    <source>
        <dbReference type="ARBA" id="ARBA00023015"/>
    </source>
</evidence>
<accession>A0ABT8SDS7</accession>
<dbReference type="PROSITE" id="PS00622">
    <property type="entry name" value="HTH_LUXR_1"/>
    <property type="match status" value="1"/>
</dbReference>
<evidence type="ECO:0000313" key="7">
    <source>
        <dbReference type="EMBL" id="MDO1537072.1"/>
    </source>
</evidence>
<evidence type="ECO:0000256" key="3">
    <source>
        <dbReference type="ARBA" id="ARBA00023163"/>
    </source>
</evidence>
<keyword evidence="1" id="KW-0805">Transcription regulation</keyword>
<reference evidence="7" key="1">
    <citation type="submission" date="2023-06" db="EMBL/GenBank/DDBJ databases">
        <authorList>
            <person name="Jiang Y."/>
            <person name="Liu Q."/>
        </authorList>
    </citation>
    <scope>NUCLEOTIDE SEQUENCE</scope>
    <source>
        <strain evidence="7">CGMCC 1.12090</strain>
    </source>
</reference>
<feature type="modified residue" description="4-aspartylphosphate" evidence="4">
    <location>
        <position position="65"/>
    </location>
</feature>
<dbReference type="Pfam" id="PF00196">
    <property type="entry name" value="GerE"/>
    <property type="match status" value="1"/>
</dbReference>
<sequence length="220" mass="24314">MELHSLTKPVPDPDACVVVIDDDTEFRDSLERLLRSAGLHARAFASIAEFVSSEPPDSPTCLVLDVRMPGRSGLEFQRDLAAAGETLPIVFITGHGDIPMTVQAMKAGAIEFLTKPFRDQELLDAVNVGLSRDRARRENQQSLGALKARFEELTPRERAILIQVVQGRLNKQIAGDLGITETTVKVHRSNMMHKIEAASLPELCRMADKLNLLPKKAERP</sequence>
<dbReference type="SMART" id="SM00421">
    <property type="entry name" value="HTH_LUXR"/>
    <property type="match status" value="1"/>
</dbReference>
<dbReference type="InterPro" id="IPR001789">
    <property type="entry name" value="Sig_transdc_resp-reg_receiver"/>
</dbReference>
<keyword evidence="8" id="KW-1185">Reference proteome</keyword>
<evidence type="ECO:0000313" key="8">
    <source>
        <dbReference type="Proteomes" id="UP001169027"/>
    </source>
</evidence>
<gene>
    <name evidence="7" type="ORF">Q2T77_32880</name>
</gene>
<dbReference type="CDD" id="cd17537">
    <property type="entry name" value="REC_FixJ"/>
    <property type="match status" value="1"/>
</dbReference>
<dbReference type="PRINTS" id="PR00038">
    <property type="entry name" value="HTHLUXR"/>
</dbReference>
<dbReference type="Gene3D" id="1.10.10.10">
    <property type="entry name" value="Winged helix-like DNA-binding domain superfamily/Winged helix DNA-binding domain"/>
    <property type="match status" value="1"/>
</dbReference>
<protein>
    <submittedName>
        <fullName evidence="7">Response regulator transcription factor</fullName>
    </submittedName>
</protein>
<dbReference type="InterPro" id="IPR000792">
    <property type="entry name" value="Tscrpt_reg_LuxR_C"/>
</dbReference>
<dbReference type="CDD" id="cd06170">
    <property type="entry name" value="LuxR_C_like"/>
    <property type="match status" value="1"/>
</dbReference>
<dbReference type="PANTHER" id="PTHR44688">
    <property type="entry name" value="DNA-BINDING TRANSCRIPTIONAL ACTIVATOR DEVR_DOSR"/>
    <property type="match status" value="1"/>
</dbReference>
<evidence type="ECO:0000259" key="5">
    <source>
        <dbReference type="PROSITE" id="PS50043"/>
    </source>
</evidence>
<dbReference type="SUPFAM" id="SSF52172">
    <property type="entry name" value="CheY-like"/>
    <property type="match status" value="1"/>
</dbReference>
<keyword evidence="2" id="KW-0238">DNA-binding</keyword>
<keyword evidence="3" id="KW-0804">Transcription</keyword>
<evidence type="ECO:0000256" key="4">
    <source>
        <dbReference type="PROSITE-ProRule" id="PRU00169"/>
    </source>
</evidence>
<dbReference type="InterPro" id="IPR011006">
    <property type="entry name" value="CheY-like_superfamily"/>
</dbReference>
<dbReference type="SMART" id="SM00448">
    <property type="entry name" value="REC"/>
    <property type="match status" value="1"/>
</dbReference>
<dbReference type="InterPro" id="IPR036388">
    <property type="entry name" value="WH-like_DNA-bd_sf"/>
</dbReference>
<dbReference type="PROSITE" id="PS50043">
    <property type="entry name" value="HTH_LUXR_2"/>
    <property type="match status" value="1"/>
</dbReference>
<dbReference type="Proteomes" id="UP001169027">
    <property type="component" value="Unassembled WGS sequence"/>
</dbReference>
<organism evidence="7 8">
    <name type="scientific">Variovorax ginsengisoli</name>
    <dbReference type="NCBI Taxonomy" id="363844"/>
    <lineage>
        <taxon>Bacteria</taxon>
        <taxon>Pseudomonadati</taxon>
        <taxon>Pseudomonadota</taxon>
        <taxon>Betaproteobacteria</taxon>
        <taxon>Burkholderiales</taxon>
        <taxon>Comamonadaceae</taxon>
        <taxon>Variovorax</taxon>
    </lineage>
</organism>
<evidence type="ECO:0000256" key="2">
    <source>
        <dbReference type="ARBA" id="ARBA00023125"/>
    </source>
</evidence>